<protein>
    <submittedName>
        <fullName evidence="10">ABC transporter B family member 5, putative</fullName>
    </submittedName>
</protein>
<evidence type="ECO:0000256" key="2">
    <source>
        <dbReference type="ARBA" id="ARBA00022692"/>
    </source>
</evidence>
<reference evidence="10 11" key="1">
    <citation type="submission" date="2015-04" db="EMBL/GenBank/DDBJ databases">
        <authorList>
            <consortium name="Pathogen Informatics"/>
        </authorList>
    </citation>
    <scope>NUCLEOTIDE SEQUENCE [LARGE SCALE GENOMIC DNA]</scope>
    <source>
        <strain evidence="10 11">SGS1</strain>
    </source>
</reference>
<dbReference type="InterPro" id="IPR017871">
    <property type="entry name" value="ABC_transporter-like_CS"/>
</dbReference>
<keyword evidence="11" id="KW-1185">Reference proteome</keyword>
<feature type="transmembrane region" description="Helical" evidence="7">
    <location>
        <begin position="314"/>
        <end position="337"/>
    </location>
</feature>
<sequence>MGNVLCKSKESKNALINFLLNIFKKYFKKGEKLNNEFENDRNKNAKIKEKKKNYVIRAICDMTKYEITLLSMALVFLAINAYTNLSYPKIMGECIESDNMKHMKYNFLSSMLQKTIFFKKFHLKTNNNINTIFYYFPYFVFGGLASYFRIYFTNKCIKNVEFRLKKEVHNKIISANDEEFKKYKSSDYLVNCTFNEIKFSSKELVTSITQMLRYVNSIVGGMISMILISSYLTKFCIFIVPTYGFFVLMILKKLKNIRIKTDNFDEKQMARFSDILQKKNIISIFGNEYYEKKYFSEKLKVVDKLHKKYFNCEAMFYSFLNIGSNIVICSILCFGKMELKNNHITHGQLVSFIAYSSMLGLGIVGLLKLKKDLNILQLSLQKIYEILDFSKSYTTDNTNDTLLLNCESIKNKNENHNKKNFEIANNDDYNVLNNKNILPENIKGAIKYENVNFSYNSFDKKKNKILKNIHFEIKENEKVAIIGKSGSGKSTLWKLLTREYEYEGNIYVDNYNIKDIHKTYFKKNILSISEQECSILNRSLYENLIYGLLPVKILNEKKIFKIIFDNIDSNQFLYKKIRTRAMENKDETNNLLDNLTYKNKISLILQNYDLNKYEHLEEKFHSYLKSSIEEKNFFSEEEKKFINEKIQDIVKNIHCKNNNNNNSFNYNKIISNNSNDTKYNINNYTFLKDYKNKLGTINSSVNVLCEELDLINFINSLPQKFHTKVQHNSMSSGQKQRISIIRSLMKDTPIYVFDEITSFLDESNIEKVYKLINTLIPNKTIIYITHSIQILKEMDKIIIVDDGEIKSIGTYHEIKNNPLFLDIFSLHNNKI</sequence>
<dbReference type="PROSITE" id="PS00211">
    <property type="entry name" value="ABC_TRANSPORTER_1"/>
    <property type="match status" value="1"/>
</dbReference>
<dbReference type="PROSITE" id="PS50893">
    <property type="entry name" value="ABC_TRANSPORTER_2"/>
    <property type="match status" value="1"/>
</dbReference>
<dbReference type="InterPro" id="IPR003439">
    <property type="entry name" value="ABC_transporter-like_ATP-bd"/>
</dbReference>
<dbReference type="Proteomes" id="UP000220158">
    <property type="component" value="Chromosome 12"/>
</dbReference>
<dbReference type="PANTHER" id="PTHR43394">
    <property type="entry name" value="ATP-DEPENDENT PERMEASE MDL1, MITOCHONDRIAL"/>
    <property type="match status" value="1"/>
</dbReference>
<dbReference type="KEGG" id="prel:PRELSG_1258000"/>
<evidence type="ECO:0000256" key="5">
    <source>
        <dbReference type="ARBA" id="ARBA00022989"/>
    </source>
</evidence>
<dbReference type="Gene3D" id="1.20.1560.10">
    <property type="entry name" value="ABC transporter type 1, transmembrane domain"/>
    <property type="match status" value="2"/>
</dbReference>
<organism evidence="10 11">
    <name type="scientific">Plasmodium relictum</name>
    <dbReference type="NCBI Taxonomy" id="85471"/>
    <lineage>
        <taxon>Eukaryota</taxon>
        <taxon>Sar</taxon>
        <taxon>Alveolata</taxon>
        <taxon>Apicomplexa</taxon>
        <taxon>Aconoidasida</taxon>
        <taxon>Haemosporida</taxon>
        <taxon>Plasmodiidae</taxon>
        <taxon>Plasmodium</taxon>
        <taxon>Plasmodium (Haemamoeba)</taxon>
    </lineage>
</organism>
<dbReference type="InterPro" id="IPR039421">
    <property type="entry name" value="Type_1_exporter"/>
</dbReference>
<keyword evidence="5 7" id="KW-1133">Transmembrane helix</keyword>
<keyword evidence="2 7" id="KW-0812">Transmembrane</keyword>
<feature type="domain" description="ABC transmembrane type-1" evidence="9">
    <location>
        <begin position="132"/>
        <end position="366"/>
    </location>
</feature>
<evidence type="ECO:0000256" key="3">
    <source>
        <dbReference type="ARBA" id="ARBA00022741"/>
    </source>
</evidence>
<evidence type="ECO:0000256" key="6">
    <source>
        <dbReference type="ARBA" id="ARBA00023136"/>
    </source>
</evidence>
<dbReference type="VEuPathDB" id="PlasmoDB:PRELSG_1258000"/>
<feature type="domain" description="ABC transporter" evidence="8">
    <location>
        <begin position="446"/>
        <end position="827"/>
    </location>
</feature>
<dbReference type="InterPro" id="IPR036640">
    <property type="entry name" value="ABC1_TM_sf"/>
</dbReference>
<feature type="transmembrane region" description="Helical" evidence="7">
    <location>
        <begin position="132"/>
        <end position="152"/>
    </location>
</feature>
<evidence type="ECO:0000256" key="4">
    <source>
        <dbReference type="ARBA" id="ARBA00022840"/>
    </source>
</evidence>
<evidence type="ECO:0000259" key="8">
    <source>
        <dbReference type="PROSITE" id="PS50893"/>
    </source>
</evidence>
<dbReference type="Gene3D" id="3.40.50.300">
    <property type="entry name" value="P-loop containing nucleotide triphosphate hydrolases"/>
    <property type="match status" value="2"/>
</dbReference>
<dbReference type="Pfam" id="PF00005">
    <property type="entry name" value="ABC_tran"/>
    <property type="match status" value="1"/>
</dbReference>
<dbReference type="InterPro" id="IPR027417">
    <property type="entry name" value="P-loop_NTPase"/>
</dbReference>
<evidence type="ECO:0000256" key="7">
    <source>
        <dbReference type="SAM" id="Phobius"/>
    </source>
</evidence>
<dbReference type="InterPro" id="IPR003593">
    <property type="entry name" value="AAA+_ATPase"/>
</dbReference>
<keyword evidence="3" id="KW-0547">Nucleotide-binding</keyword>
<dbReference type="Pfam" id="PF00664">
    <property type="entry name" value="ABC_membrane"/>
    <property type="match status" value="1"/>
</dbReference>
<comment type="subcellular location">
    <subcellularLocation>
        <location evidence="1">Membrane</location>
        <topology evidence="1">Multi-pass membrane protein</topology>
    </subcellularLocation>
</comment>
<dbReference type="GO" id="GO:0005524">
    <property type="term" value="F:ATP binding"/>
    <property type="evidence" value="ECO:0007669"/>
    <property type="project" value="UniProtKB-KW"/>
</dbReference>
<keyword evidence="4" id="KW-0067">ATP-binding</keyword>
<dbReference type="GO" id="GO:0015421">
    <property type="term" value="F:ABC-type oligopeptide transporter activity"/>
    <property type="evidence" value="ECO:0007669"/>
    <property type="project" value="TreeGrafter"/>
</dbReference>
<evidence type="ECO:0000256" key="1">
    <source>
        <dbReference type="ARBA" id="ARBA00004141"/>
    </source>
</evidence>
<dbReference type="AlphaFoldDB" id="A0A1J1H9P0"/>
<feature type="transmembrane region" description="Helical" evidence="7">
    <location>
        <begin position="211"/>
        <end position="229"/>
    </location>
</feature>
<evidence type="ECO:0000313" key="10">
    <source>
        <dbReference type="EMBL" id="CRH01690.1"/>
    </source>
</evidence>
<dbReference type="OrthoDB" id="6500128at2759"/>
<keyword evidence="6 7" id="KW-0472">Membrane</keyword>
<dbReference type="RefSeq" id="XP_028534689.1">
    <property type="nucleotide sequence ID" value="XM_028678395.1"/>
</dbReference>
<proteinExistence type="predicted"/>
<dbReference type="GO" id="GO:0016887">
    <property type="term" value="F:ATP hydrolysis activity"/>
    <property type="evidence" value="ECO:0007669"/>
    <property type="project" value="InterPro"/>
</dbReference>
<dbReference type="EMBL" id="LN835307">
    <property type="protein sequence ID" value="CRH01690.1"/>
    <property type="molecule type" value="Genomic_DNA"/>
</dbReference>
<dbReference type="InterPro" id="IPR011527">
    <property type="entry name" value="ABC1_TM_dom"/>
</dbReference>
<dbReference type="PROSITE" id="PS50929">
    <property type="entry name" value="ABC_TM1F"/>
    <property type="match status" value="1"/>
</dbReference>
<dbReference type="PANTHER" id="PTHR43394:SF1">
    <property type="entry name" value="ATP-BINDING CASSETTE SUB-FAMILY B MEMBER 10, MITOCHONDRIAL"/>
    <property type="match status" value="1"/>
</dbReference>
<dbReference type="SUPFAM" id="SSF52540">
    <property type="entry name" value="P-loop containing nucleoside triphosphate hydrolases"/>
    <property type="match status" value="1"/>
</dbReference>
<dbReference type="GO" id="GO:0016020">
    <property type="term" value="C:membrane"/>
    <property type="evidence" value="ECO:0007669"/>
    <property type="project" value="UniProtKB-SubCell"/>
</dbReference>
<dbReference type="SMART" id="SM00382">
    <property type="entry name" value="AAA"/>
    <property type="match status" value="1"/>
</dbReference>
<gene>
    <name evidence="10" type="primary">MDR5</name>
    <name evidence="10" type="ORF">PRELSG_1258000</name>
</gene>
<accession>A0A1J1H9P0</accession>
<feature type="transmembrane region" description="Helical" evidence="7">
    <location>
        <begin position="349"/>
        <end position="367"/>
    </location>
</feature>
<dbReference type="GeneID" id="39737824"/>
<dbReference type="SUPFAM" id="SSF90123">
    <property type="entry name" value="ABC transporter transmembrane region"/>
    <property type="match status" value="1"/>
</dbReference>
<evidence type="ECO:0000259" key="9">
    <source>
        <dbReference type="PROSITE" id="PS50929"/>
    </source>
</evidence>
<name>A0A1J1H9P0_PLARL</name>
<evidence type="ECO:0000313" key="11">
    <source>
        <dbReference type="Proteomes" id="UP000220158"/>
    </source>
</evidence>
<feature type="transmembrane region" description="Helical" evidence="7">
    <location>
        <begin position="65"/>
        <end position="83"/>
    </location>
</feature>